<organism evidence="2 3">
    <name type="scientific">Virgibacillus necropolis</name>
    <dbReference type="NCBI Taxonomy" id="163877"/>
    <lineage>
        <taxon>Bacteria</taxon>
        <taxon>Bacillati</taxon>
        <taxon>Bacillota</taxon>
        <taxon>Bacilli</taxon>
        <taxon>Bacillales</taxon>
        <taxon>Bacillaceae</taxon>
        <taxon>Virgibacillus</taxon>
    </lineage>
</organism>
<proteinExistence type="predicted"/>
<dbReference type="Proteomes" id="UP000204391">
    <property type="component" value="Chromosome"/>
</dbReference>
<dbReference type="OrthoDB" id="424368at2"/>
<dbReference type="AlphaFoldDB" id="A0A221M7E5"/>
<reference evidence="2 3" key="1">
    <citation type="journal article" date="2003" name="Int. J. Syst. Evol. Microbiol.">
        <title>Virgibacillus carmonensis sp. nov., Virgibacillus necropolis sp. nov. and Virgibacillus picturae sp. nov., three novel species isolated from deteriorated mural paintings, transfer of the species of the genus salibacillus to Virgibacillus, as Virgibacillus marismortui comb. nov. and Virgibacillus salexigens comb. nov., and emended description of the genus Virgibacillus.</title>
        <authorList>
            <person name="Heyrman J."/>
            <person name="Logan N.A."/>
            <person name="Busse H.J."/>
            <person name="Balcaen A."/>
            <person name="Lebbe L."/>
            <person name="Rodriguez-Diaz M."/>
            <person name="Swings J."/>
            <person name="De Vos P."/>
        </authorList>
    </citation>
    <scope>NUCLEOTIDE SEQUENCE [LARGE SCALE GENOMIC DNA]</scope>
    <source>
        <strain evidence="2 3">LMG 19488</strain>
    </source>
</reference>
<keyword evidence="2" id="KW-0808">Transferase</keyword>
<dbReference type="PROSITE" id="PS51186">
    <property type="entry name" value="GNAT"/>
    <property type="match status" value="1"/>
</dbReference>
<gene>
    <name evidence="2" type="ORF">CFK40_00220</name>
</gene>
<dbReference type="Pfam" id="PF13673">
    <property type="entry name" value="Acetyltransf_10"/>
    <property type="match status" value="1"/>
</dbReference>
<dbReference type="KEGG" id="vne:CFK40_00220"/>
<dbReference type="GO" id="GO:0016747">
    <property type="term" value="F:acyltransferase activity, transferring groups other than amino-acyl groups"/>
    <property type="evidence" value="ECO:0007669"/>
    <property type="project" value="InterPro"/>
</dbReference>
<feature type="domain" description="N-acetyltransferase" evidence="1">
    <location>
        <begin position="9"/>
        <end position="153"/>
    </location>
</feature>
<dbReference type="PANTHER" id="PTHR43451">
    <property type="entry name" value="ACETYLTRANSFERASE (GNAT) FAMILY PROTEIN"/>
    <property type="match status" value="1"/>
</dbReference>
<keyword evidence="3" id="KW-1185">Reference proteome</keyword>
<dbReference type="EMBL" id="CP022437">
    <property type="protein sequence ID" value="ASN03557.1"/>
    <property type="molecule type" value="Genomic_DNA"/>
</dbReference>
<dbReference type="RefSeq" id="WP_089530131.1">
    <property type="nucleotide sequence ID" value="NZ_CP022437.1"/>
</dbReference>
<name>A0A221M7E5_9BACI</name>
<dbReference type="InterPro" id="IPR052564">
    <property type="entry name" value="N-acetyltrans/Recomb-assoc"/>
</dbReference>
<dbReference type="Gene3D" id="3.40.630.30">
    <property type="match status" value="1"/>
</dbReference>
<evidence type="ECO:0000313" key="3">
    <source>
        <dbReference type="Proteomes" id="UP000204391"/>
    </source>
</evidence>
<accession>A0A221M7E5</accession>
<dbReference type="PANTHER" id="PTHR43451:SF1">
    <property type="entry name" value="ACETYLTRANSFERASE"/>
    <property type="match status" value="1"/>
</dbReference>
<sequence>MELKRFEKNMINEVVTVFRETILTINRKDYSMEQVKVWANNSQTLDEWLDRFEKSTTYVAIINGVIVGFGNLTEDGWIDLLYVHKDHQAEGIASGIVNQLEKDAKLRMINRLSTDASITAKPFFLSHGYQTHKEQSKLIAGVSFTNYKMTKLI</sequence>
<dbReference type="InterPro" id="IPR016181">
    <property type="entry name" value="Acyl_CoA_acyltransferase"/>
</dbReference>
<dbReference type="SUPFAM" id="SSF55729">
    <property type="entry name" value="Acyl-CoA N-acyltransferases (Nat)"/>
    <property type="match status" value="1"/>
</dbReference>
<evidence type="ECO:0000313" key="2">
    <source>
        <dbReference type="EMBL" id="ASN03557.1"/>
    </source>
</evidence>
<protein>
    <submittedName>
        <fullName evidence="2">GNAT family N-acetyltransferase</fullName>
    </submittedName>
</protein>
<dbReference type="InterPro" id="IPR000182">
    <property type="entry name" value="GNAT_dom"/>
</dbReference>
<dbReference type="CDD" id="cd04301">
    <property type="entry name" value="NAT_SF"/>
    <property type="match status" value="1"/>
</dbReference>
<evidence type="ECO:0000259" key="1">
    <source>
        <dbReference type="PROSITE" id="PS51186"/>
    </source>
</evidence>